<dbReference type="PANTHER" id="PTHR36439">
    <property type="entry name" value="BLL4334 PROTEIN"/>
    <property type="match status" value="1"/>
</dbReference>
<dbReference type="PIRSF" id="PIRSF008502">
    <property type="entry name" value="UCP008502"/>
    <property type="match status" value="1"/>
</dbReference>
<evidence type="ECO:0000313" key="2">
    <source>
        <dbReference type="Proteomes" id="UP000654257"/>
    </source>
</evidence>
<dbReference type="InterPro" id="IPR012545">
    <property type="entry name" value="DUF1697"/>
</dbReference>
<sequence length="175" mass="18949">MRFVVLLRGVNVGGINIKMADLRAALAPSEFRGVRTVLASGNVVVDTDESDPGVVKAKIERVLSDTFGYTAWVIVLDVPTLESVVADFPYDAADAARHPYVVFSSDGVSTTELSELADTLDPGVEQCVLGEHHVLYWQVIKGNTLDSVIGKASARARYKSTTTTRNLRTLQKILA</sequence>
<dbReference type="EMBL" id="BMCU01000002">
    <property type="protein sequence ID" value="GGG04871.1"/>
    <property type="molecule type" value="Genomic_DNA"/>
</dbReference>
<accession>A0A917CZW9</accession>
<protein>
    <recommendedName>
        <fullName evidence="3">Pyridoxamine 5-phosphate oxidase</fullName>
    </recommendedName>
</protein>
<dbReference type="AlphaFoldDB" id="A0A917CZW9"/>
<dbReference type="Gene3D" id="3.30.70.1260">
    <property type="entry name" value="bacterial protein sp0830 like"/>
    <property type="match status" value="1"/>
</dbReference>
<dbReference type="PANTHER" id="PTHR36439:SF1">
    <property type="entry name" value="DUF1697 DOMAIN-CONTAINING PROTEIN"/>
    <property type="match status" value="1"/>
</dbReference>
<dbReference type="Pfam" id="PF08002">
    <property type="entry name" value="DUF1697"/>
    <property type="match status" value="1"/>
</dbReference>
<reference evidence="1" key="2">
    <citation type="submission" date="2020-09" db="EMBL/GenBank/DDBJ databases">
        <authorList>
            <person name="Sun Q."/>
            <person name="Sedlacek I."/>
        </authorList>
    </citation>
    <scope>NUCLEOTIDE SEQUENCE</scope>
    <source>
        <strain evidence="1">CCM 7905</strain>
    </source>
</reference>
<keyword evidence="2" id="KW-1185">Reference proteome</keyword>
<gene>
    <name evidence="1" type="ORF">GCM10007304_18670</name>
</gene>
<evidence type="ECO:0000313" key="1">
    <source>
        <dbReference type="EMBL" id="GGG04871.1"/>
    </source>
</evidence>
<evidence type="ECO:0008006" key="3">
    <source>
        <dbReference type="Google" id="ProtNLM"/>
    </source>
</evidence>
<organism evidence="1 2">
    <name type="scientific">Rhodococcoides trifolii</name>
    <dbReference type="NCBI Taxonomy" id="908250"/>
    <lineage>
        <taxon>Bacteria</taxon>
        <taxon>Bacillati</taxon>
        <taxon>Actinomycetota</taxon>
        <taxon>Actinomycetes</taxon>
        <taxon>Mycobacteriales</taxon>
        <taxon>Nocardiaceae</taxon>
        <taxon>Rhodococcoides</taxon>
    </lineage>
</organism>
<proteinExistence type="predicted"/>
<dbReference type="Proteomes" id="UP000654257">
    <property type="component" value="Unassembled WGS sequence"/>
</dbReference>
<reference evidence="1" key="1">
    <citation type="journal article" date="2014" name="Int. J. Syst. Evol. Microbiol.">
        <title>Complete genome sequence of Corynebacterium casei LMG S-19264T (=DSM 44701T), isolated from a smear-ripened cheese.</title>
        <authorList>
            <consortium name="US DOE Joint Genome Institute (JGI-PGF)"/>
            <person name="Walter F."/>
            <person name="Albersmeier A."/>
            <person name="Kalinowski J."/>
            <person name="Ruckert C."/>
        </authorList>
    </citation>
    <scope>NUCLEOTIDE SEQUENCE</scope>
    <source>
        <strain evidence="1">CCM 7905</strain>
    </source>
</reference>
<dbReference type="SUPFAM" id="SSF160379">
    <property type="entry name" value="SP0830-like"/>
    <property type="match status" value="1"/>
</dbReference>
<name>A0A917CZW9_9NOCA</name>
<dbReference type="RefSeq" id="WP_188544529.1">
    <property type="nucleotide sequence ID" value="NZ_BMCU01000002.1"/>
</dbReference>
<comment type="caution">
    <text evidence="1">The sequence shown here is derived from an EMBL/GenBank/DDBJ whole genome shotgun (WGS) entry which is preliminary data.</text>
</comment>
<dbReference type="Gene3D" id="3.30.70.1280">
    <property type="entry name" value="SP0830-like domains"/>
    <property type="match status" value="1"/>
</dbReference>